<gene>
    <name evidence="1" type="ORF">FD32_GL001809</name>
</gene>
<reference evidence="1 2" key="1">
    <citation type="journal article" date="2015" name="Genome Announc.">
        <title>Expanding the biotechnology potential of lactobacilli through comparative genomics of 213 strains and associated genera.</title>
        <authorList>
            <person name="Sun Z."/>
            <person name="Harris H.M."/>
            <person name="McCann A."/>
            <person name="Guo C."/>
            <person name="Argimon S."/>
            <person name="Zhang W."/>
            <person name="Yang X."/>
            <person name="Jeffery I.B."/>
            <person name="Cooney J.C."/>
            <person name="Kagawa T.F."/>
            <person name="Liu W."/>
            <person name="Song Y."/>
            <person name="Salvetti E."/>
            <person name="Wrobel A."/>
            <person name="Rasinkangas P."/>
            <person name="Parkhill J."/>
            <person name="Rea M.C."/>
            <person name="O'Sullivan O."/>
            <person name="Ritari J."/>
            <person name="Douillard F.P."/>
            <person name="Paul Ross R."/>
            <person name="Yang R."/>
            <person name="Briner A.E."/>
            <person name="Felis G.E."/>
            <person name="de Vos W.M."/>
            <person name="Barrangou R."/>
            <person name="Klaenhammer T.R."/>
            <person name="Caufield P.W."/>
            <person name="Cui Y."/>
            <person name="Zhang H."/>
            <person name="O'Toole P.W."/>
        </authorList>
    </citation>
    <scope>NUCLEOTIDE SEQUENCE [LARGE SCALE GENOMIC DNA]</scope>
    <source>
        <strain evidence="1 2">DSM 6035</strain>
    </source>
</reference>
<dbReference type="Pfam" id="PF08757">
    <property type="entry name" value="CotH"/>
    <property type="match status" value="1"/>
</dbReference>
<organism evidence="1 2">
    <name type="scientific">Limosilactobacillus panis DSM 6035</name>
    <dbReference type="NCBI Taxonomy" id="1423782"/>
    <lineage>
        <taxon>Bacteria</taxon>
        <taxon>Bacillati</taxon>
        <taxon>Bacillota</taxon>
        <taxon>Bacilli</taxon>
        <taxon>Lactobacillales</taxon>
        <taxon>Lactobacillaceae</taxon>
        <taxon>Limosilactobacillus</taxon>
    </lineage>
</organism>
<dbReference type="EMBL" id="AZGM01000047">
    <property type="protein sequence ID" value="KRM28163.1"/>
    <property type="molecule type" value="Genomic_DNA"/>
</dbReference>
<evidence type="ECO:0000313" key="1">
    <source>
        <dbReference type="EMBL" id="KRM28163.1"/>
    </source>
</evidence>
<dbReference type="Proteomes" id="UP000051412">
    <property type="component" value="Unassembled WGS sequence"/>
</dbReference>
<dbReference type="PATRIC" id="fig|1423782.4.peg.1882"/>
<comment type="caution">
    <text evidence="1">The sequence shown here is derived from an EMBL/GenBank/DDBJ whole genome shotgun (WGS) entry which is preliminary data.</text>
</comment>
<keyword evidence="2" id="KW-1185">Reference proteome</keyword>
<proteinExistence type="predicted"/>
<sequence length="326" mass="36913">MTKKLKVELQNSGFKTNSFNLKACYTDPTAGLNIVNAELFKQITASRPNLANSIVNDMPNYGQVAGIPLELGINNLDQGLYVLEPYQEDKLYNLDDKLSDNIALSDNQSDLSTFTQPFTTDDLVDTAFNNRSPKKVDQSVVDRFNELYQLANASDADYYKLEEQYLDVFAAIDYLTFISAINDVDGITKNITYISKAGSKWVLMPYDLDMTWNTLYNGAIMSIDTNIEDLLNSYQQRLLLTIYNHRQDVIDRYKELRQNILSTNNITNLFNGWLTKVGSAAFENDDALWGDITIPGGTHRHPVNVADFDIMLKQRLANVDHFLGLI</sequence>
<name>A0A0R1XN96_9LACO</name>
<accession>A0A0R1XN96</accession>
<dbReference type="InterPro" id="IPR014867">
    <property type="entry name" value="Spore_coat_CotH_CotH2/3/7"/>
</dbReference>
<evidence type="ECO:0000313" key="2">
    <source>
        <dbReference type="Proteomes" id="UP000051412"/>
    </source>
</evidence>
<protein>
    <submittedName>
        <fullName evidence="1">Uncharacterized protein</fullName>
    </submittedName>
</protein>
<dbReference type="AlphaFoldDB" id="A0A0R1XN96"/>